<organism evidence="2 3">
    <name type="scientific">Streptantibioticus silvisoli</name>
    <dbReference type="NCBI Taxonomy" id="2705255"/>
    <lineage>
        <taxon>Bacteria</taxon>
        <taxon>Bacillati</taxon>
        <taxon>Actinomycetota</taxon>
        <taxon>Actinomycetes</taxon>
        <taxon>Kitasatosporales</taxon>
        <taxon>Streptomycetaceae</taxon>
        <taxon>Streptantibioticus</taxon>
    </lineage>
</organism>
<accession>A0ABT6W4H4</accession>
<feature type="region of interest" description="Disordered" evidence="1">
    <location>
        <begin position="68"/>
        <end position="91"/>
    </location>
</feature>
<evidence type="ECO:0000256" key="1">
    <source>
        <dbReference type="SAM" id="MobiDB-lite"/>
    </source>
</evidence>
<name>A0ABT6W4H4_9ACTN</name>
<evidence type="ECO:0000313" key="2">
    <source>
        <dbReference type="EMBL" id="MDI5965645.1"/>
    </source>
</evidence>
<dbReference type="RefSeq" id="WP_271322999.1">
    <property type="nucleotide sequence ID" value="NZ_JAAGKO020000039.1"/>
</dbReference>
<feature type="compositionally biased region" description="Pro residues" evidence="1">
    <location>
        <begin position="18"/>
        <end position="27"/>
    </location>
</feature>
<feature type="region of interest" description="Disordered" evidence="1">
    <location>
        <begin position="1"/>
        <end position="38"/>
    </location>
</feature>
<proteinExistence type="predicted"/>
<feature type="compositionally biased region" description="Low complexity" evidence="1">
    <location>
        <begin position="1"/>
        <end position="11"/>
    </location>
</feature>
<feature type="region of interest" description="Disordered" evidence="1">
    <location>
        <begin position="704"/>
        <end position="723"/>
    </location>
</feature>
<dbReference type="EMBL" id="JAAGKO020000039">
    <property type="protein sequence ID" value="MDI5965645.1"/>
    <property type="molecule type" value="Genomic_DNA"/>
</dbReference>
<protein>
    <submittedName>
        <fullName evidence="2">Uncharacterized protein</fullName>
    </submittedName>
</protein>
<reference evidence="2 3" key="1">
    <citation type="submission" date="2023-05" db="EMBL/GenBank/DDBJ databases">
        <title>Streptantibioticus silvisoli sp. nov., acidotolerant actinomycetes 1 from pine litter.</title>
        <authorList>
            <person name="Swiecimska M."/>
            <person name="Golinska P."/>
            <person name="Sangal V."/>
            <person name="Wachnowicz B."/>
            <person name="Goodfellow M."/>
        </authorList>
    </citation>
    <scope>NUCLEOTIDE SEQUENCE [LARGE SCALE GENOMIC DNA]</scope>
    <source>
        <strain evidence="2 3">SL54</strain>
    </source>
</reference>
<sequence length="723" mass="78899">MTAALPAGSSPAEEEPPPGEPLPPAPGPETEDVTGEREEWLSKLLYGRVTILAPNGMINTGVLYGGQRMNRGEGPAGESPAPPPEQAGPVPKADLDEALTAFVEPTWFGTARTKLDTGLLLLSGARRSGRRTTALNLLSRYPGPPILHAVDADADLSTWHPAENVKGYLLDGSPGMLRRGVVDRLRARLAAARTRMVVVLPDDPALLDRLEEELGEAPVPCLPPPATAIFARHFEHRVPSAADRDRRLGWVDGKDLAETLETGMAPAAVVEVVARLAAMNGPPADGSSVFDSVEGFDRREARLLVESLRNDPAKLAFLLSVCVFEGLDHRLIRAEADRLLTVAAGRLDITVPGPPDGSSAGVDVRNPEFVLRHSLSELLHAIRAVQSTVEIRHAGYPFRAEPVSFAERGRARALLEHMWRQYSRMGPLMTQWLEGIDNRVELTLPTGEFMGMAARWSGGSNSLGHIRELTRSDRWTSREIASYALGVAAKDALLAKEIKHRLREWSTQANWQSRWTVARMCGTEYGTTRPDEALGLLHRLAGVTSGGHLESVVLQATVALHNLFVRGDRDAVFQAVRDWADEDHPVAGIALRTFPALLNHDRDWFGGQLTSGGEWSGPIVDLARRGLDEERHYANTCRVLLHWCVDAAESDELRSAVQMLLSRLAIDVSHGVLRLFVTIDRNEAPDPACKDIAAAALRDWREGGASSAHRAQPSPSRAEWTYT</sequence>
<evidence type="ECO:0000313" key="3">
    <source>
        <dbReference type="Proteomes" id="UP001156398"/>
    </source>
</evidence>
<gene>
    <name evidence="2" type="ORF">POF43_023440</name>
</gene>
<comment type="caution">
    <text evidence="2">The sequence shown here is derived from an EMBL/GenBank/DDBJ whole genome shotgun (WGS) entry which is preliminary data.</text>
</comment>
<keyword evidence="3" id="KW-1185">Reference proteome</keyword>
<dbReference type="Proteomes" id="UP001156398">
    <property type="component" value="Unassembled WGS sequence"/>
</dbReference>